<protein>
    <submittedName>
        <fullName evidence="2">Uncharacterized protein</fullName>
    </submittedName>
</protein>
<dbReference type="PROSITE" id="PS51257">
    <property type="entry name" value="PROKAR_LIPOPROTEIN"/>
    <property type="match status" value="1"/>
</dbReference>
<accession>A0AAN8GYS0</accession>
<dbReference type="Proteomes" id="UP001335648">
    <property type="component" value="Unassembled WGS sequence"/>
</dbReference>
<comment type="caution">
    <text evidence="2">The sequence shown here is derived from an EMBL/GenBank/DDBJ whole genome shotgun (WGS) entry which is preliminary data.</text>
</comment>
<dbReference type="AlphaFoldDB" id="A0AAN8GYS0"/>
<evidence type="ECO:0000313" key="2">
    <source>
        <dbReference type="EMBL" id="KAK5892989.1"/>
    </source>
</evidence>
<organism evidence="2 3">
    <name type="scientific">Champsocephalus esox</name>
    <name type="common">pike icefish</name>
    <dbReference type="NCBI Taxonomy" id="159716"/>
    <lineage>
        <taxon>Eukaryota</taxon>
        <taxon>Metazoa</taxon>
        <taxon>Chordata</taxon>
        <taxon>Craniata</taxon>
        <taxon>Vertebrata</taxon>
        <taxon>Euteleostomi</taxon>
        <taxon>Actinopterygii</taxon>
        <taxon>Neopterygii</taxon>
        <taxon>Teleostei</taxon>
        <taxon>Neoteleostei</taxon>
        <taxon>Acanthomorphata</taxon>
        <taxon>Eupercaria</taxon>
        <taxon>Perciformes</taxon>
        <taxon>Notothenioidei</taxon>
        <taxon>Channichthyidae</taxon>
        <taxon>Champsocephalus</taxon>
    </lineage>
</organism>
<dbReference type="EMBL" id="JAULUE010002055">
    <property type="protein sequence ID" value="KAK5892989.1"/>
    <property type="molecule type" value="Genomic_DNA"/>
</dbReference>
<evidence type="ECO:0000256" key="1">
    <source>
        <dbReference type="SAM" id="MobiDB-lite"/>
    </source>
</evidence>
<sequence length="68" mass="7381">MRVKDDLALVLSWPACGTLSCALRRPPANLRPATMTQTASPLTSSSQTPRTAAWRSSPSLTTVYFQDT</sequence>
<name>A0AAN8GYS0_9TELE</name>
<feature type="compositionally biased region" description="Polar residues" evidence="1">
    <location>
        <begin position="34"/>
        <end position="55"/>
    </location>
</feature>
<feature type="region of interest" description="Disordered" evidence="1">
    <location>
        <begin position="29"/>
        <end position="55"/>
    </location>
</feature>
<gene>
    <name evidence="2" type="ORF">CesoFtcFv8_013326</name>
</gene>
<proteinExistence type="predicted"/>
<evidence type="ECO:0000313" key="3">
    <source>
        <dbReference type="Proteomes" id="UP001335648"/>
    </source>
</evidence>
<keyword evidence="3" id="KW-1185">Reference proteome</keyword>
<reference evidence="2 3" key="1">
    <citation type="journal article" date="2023" name="Mol. Biol. Evol.">
        <title>Genomics of Secondarily Temperate Adaptation in the Only Non-Antarctic Icefish.</title>
        <authorList>
            <person name="Rivera-Colon A.G."/>
            <person name="Rayamajhi N."/>
            <person name="Minhas B.F."/>
            <person name="Madrigal G."/>
            <person name="Bilyk K.T."/>
            <person name="Yoon V."/>
            <person name="Hune M."/>
            <person name="Gregory S."/>
            <person name="Cheng C.H.C."/>
            <person name="Catchen J.M."/>
        </authorList>
    </citation>
    <scope>NUCLEOTIDE SEQUENCE [LARGE SCALE GENOMIC DNA]</scope>
    <source>
        <strain evidence="2">JC2023a</strain>
    </source>
</reference>